<keyword evidence="1" id="KW-0479">Metal-binding</keyword>
<feature type="domain" description="4Fe-4S ferredoxin-type" evidence="4">
    <location>
        <begin position="150"/>
        <end position="181"/>
    </location>
</feature>
<evidence type="ECO:0000313" key="6">
    <source>
        <dbReference type="Proteomes" id="UP000051124"/>
    </source>
</evidence>
<sequence length="270" mass="31275">MIEELRKIARDLLTSKKVGVVIGYAFVKANSNRTTPIFVTETEDIERLVFNPLCLNNLTVYLTKKKPEIQELGRPAIVAKGCDVRSILGLIKEFQLKREDVVIIGVGCEGVVRDFKDWSGKLTKESMPTKCLYCKVHVNELEAKPIEERRRFWKDQFEKCIRCYACRQVCPFCYCDRCISDKTMPRWIESSAHGRGNFAWNLIRAMHLAGRCISCEECNRVCPVEIPLNLLNREIEKEIQEKFEYVAGMDTETPPPLRIYSEKDDDAWIR</sequence>
<dbReference type="GO" id="GO:0046872">
    <property type="term" value="F:metal ion binding"/>
    <property type="evidence" value="ECO:0007669"/>
    <property type="project" value="UniProtKB-KW"/>
</dbReference>
<keyword evidence="3" id="KW-0411">Iron-sulfur</keyword>
<dbReference type="InterPro" id="IPR017900">
    <property type="entry name" value="4Fe4S_Fe_S_CS"/>
</dbReference>
<comment type="caution">
    <text evidence="5">The sequence shown here is derived from an EMBL/GenBank/DDBJ whole genome shotgun (WGS) entry which is preliminary data.</text>
</comment>
<gene>
    <name evidence="5" type="ORF">AMJ40_07520</name>
</gene>
<dbReference type="Pfam" id="PF13183">
    <property type="entry name" value="Fer4_8"/>
    <property type="match status" value="1"/>
</dbReference>
<dbReference type="EMBL" id="LIZT01000119">
    <property type="protein sequence ID" value="KPJ48423.1"/>
    <property type="molecule type" value="Genomic_DNA"/>
</dbReference>
<dbReference type="GO" id="GO:0051536">
    <property type="term" value="F:iron-sulfur cluster binding"/>
    <property type="evidence" value="ECO:0007669"/>
    <property type="project" value="UniProtKB-KW"/>
</dbReference>
<reference evidence="5 6" key="1">
    <citation type="journal article" date="2015" name="Microbiome">
        <title>Genomic resolution of linkages in carbon, nitrogen, and sulfur cycling among widespread estuary sediment bacteria.</title>
        <authorList>
            <person name="Baker B.J."/>
            <person name="Lazar C.S."/>
            <person name="Teske A.P."/>
            <person name="Dick G.J."/>
        </authorList>
    </citation>
    <scope>NUCLEOTIDE SEQUENCE [LARGE SCALE GENOMIC DNA]</scope>
    <source>
        <strain evidence="5">DG_26</strain>
    </source>
</reference>
<evidence type="ECO:0000256" key="1">
    <source>
        <dbReference type="ARBA" id="ARBA00022723"/>
    </source>
</evidence>
<evidence type="ECO:0000256" key="2">
    <source>
        <dbReference type="ARBA" id="ARBA00023004"/>
    </source>
</evidence>
<dbReference type="InterPro" id="IPR009051">
    <property type="entry name" value="Helical_ferredxn"/>
</dbReference>
<dbReference type="PATRIC" id="fig|1703771.3.peg.1347"/>
<organism evidence="5 6">
    <name type="scientific">candidate division TA06 bacterium DG_26</name>
    <dbReference type="NCBI Taxonomy" id="1703771"/>
    <lineage>
        <taxon>Bacteria</taxon>
        <taxon>Bacteria division TA06</taxon>
    </lineage>
</organism>
<dbReference type="Proteomes" id="UP000051124">
    <property type="component" value="Unassembled WGS sequence"/>
</dbReference>
<evidence type="ECO:0000259" key="4">
    <source>
        <dbReference type="PROSITE" id="PS51379"/>
    </source>
</evidence>
<dbReference type="AlphaFoldDB" id="A0A0S7WE71"/>
<dbReference type="PROSITE" id="PS51379">
    <property type="entry name" value="4FE4S_FER_2"/>
    <property type="match status" value="2"/>
</dbReference>
<evidence type="ECO:0000313" key="5">
    <source>
        <dbReference type="EMBL" id="KPJ48423.1"/>
    </source>
</evidence>
<proteinExistence type="predicted"/>
<dbReference type="Gene3D" id="1.10.1060.10">
    <property type="entry name" value="Alpha-helical ferredoxin"/>
    <property type="match status" value="1"/>
</dbReference>
<feature type="domain" description="4Fe-4S ferredoxin-type" evidence="4">
    <location>
        <begin position="203"/>
        <end position="233"/>
    </location>
</feature>
<name>A0A0S7WE71_UNCT6</name>
<dbReference type="InterPro" id="IPR017896">
    <property type="entry name" value="4Fe4S_Fe-S-bd"/>
</dbReference>
<evidence type="ECO:0000256" key="3">
    <source>
        <dbReference type="ARBA" id="ARBA00023014"/>
    </source>
</evidence>
<keyword evidence="2" id="KW-0408">Iron</keyword>
<dbReference type="SUPFAM" id="SSF46548">
    <property type="entry name" value="alpha-helical ferredoxin"/>
    <property type="match status" value="1"/>
</dbReference>
<accession>A0A0S7WE71</accession>
<protein>
    <recommendedName>
        <fullName evidence="4">4Fe-4S ferredoxin-type domain-containing protein</fullName>
    </recommendedName>
</protein>
<dbReference type="PROSITE" id="PS00198">
    <property type="entry name" value="4FE4S_FER_1"/>
    <property type="match status" value="2"/>
</dbReference>